<evidence type="ECO:0000259" key="2">
    <source>
        <dbReference type="Pfam" id="PF05922"/>
    </source>
</evidence>
<evidence type="ECO:0000256" key="1">
    <source>
        <dbReference type="SAM" id="SignalP"/>
    </source>
</evidence>
<dbReference type="STRING" id="154538.A0A1M2VBM3"/>
<gene>
    <name evidence="3" type="ORF">TRAPUB_4236</name>
</gene>
<keyword evidence="1" id="KW-0732">Signal</keyword>
<comment type="caution">
    <text evidence="3">The sequence shown here is derived from an EMBL/GenBank/DDBJ whole genome shotgun (WGS) entry which is preliminary data.</text>
</comment>
<dbReference type="InterPro" id="IPR037045">
    <property type="entry name" value="S8pro/Inhibitor_I9_sf"/>
</dbReference>
<feature type="signal peptide" evidence="1">
    <location>
        <begin position="1"/>
        <end position="17"/>
    </location>
</feature>
<dbReference type="Gene3D" id="3.30.70.80">
    <property type="entry name" value="Peptidase S8 propeptide/proteinase inhibitor I9"/>
    <property type="match status" value="1"/>
</dbReference>
<evidence type="ECO:0000313" key="3">
    <source>
        <dbReference type="EMBL" id="OJT04988.1"/>
    </source>
</evidence>
<dbReference type="Pfam" id="PF05922">
    <property type="entry name" value="Inhibitor_I9"/>
    <property type="match status" value="1"/>
</dbReference>
<dbReference type="SUPFAM" id="SSF54897">
    <property type="entry name" value="Protease propeptides/inhibitors"/>
    <property type="match status" value="1"/>
</dbReference>
<feature type="domain" description="Inhibitor I9" evidence="2">
    <location>
        <begin position="51"/>
        <end position="103"/>
    </location>
</feature>
<feature type="chain" id="PRO_5012521775" description="Inhibitor I9 domain-containing protein" evidence="1">
    <location>
        <begin position="18"/>
        <end position="186"/>
    </location>
</feature>
<dbReference type="EMBL" id="MNAD01001499">
    <property type="protein sequence ID" value="OJT04988.1"/>
    <property type="molecule type" value="Genomic_DNA"/>
</dbReference>
<dbReference type="OrthoDB" id="3252197at2759"/>
<name>A0A1M2VBM3_TRAPU</name>
<protein>
    <recommendedName>
        <fullName evidence="2">Inhibitor I9 domain-containing protein</fullName>
    </recommendedName>
</protein>
<dbReference type="AlphaFoldDB" id="A0A1M2VBM3"/>
<dbReference type="Proteomes" id="UP000184267">
    <property type="component" value="Unassembled WGS sequence"/>
</dbReference>
<keyword evidence="4" id="KW-1185">Reference proteome</keyword>
<organism evidence="3 4">
    <name type="scientific">Trametes pubescens</name>
    <name type="common">White-rot fungus</name>
    <dbReference type="NCBI Taxonomy" id="154538"/>
    <lineage>
        <taxon>Eukaryota</taxon>
        <taxon>Fungi</taxon>
        <taxon>Dikarya</taxon>
        <taxon>Basidiomycota</taxon>
        <taxon>Agaricomycotina</taxon>
        <taxon>Agaricomycetes</taxon>
        <taxon>Polyporales</taxon>
        <taxon>Polyporaceae</taxon>
        <taxon>Trametes</taxon>
    </lineage>
</organism>
<accession>A0A1M2VBM3</accession>
<sequence>MTRLLYVALFAVSLASATPLSTSHEAARQRGGFTLALLVAEGLPHGTVNNSYIVVLKNGLAPALMQNHMNFLQNVHATNADIFGGITHVYDAHVKGYAGKFSAVARQHYLRNSIRTKTYIAATEQPWYEFCVLYCGMCSLLSLCRSARYPQPDACRCSLAGIIRYTTVVKMPLIRLKPDERAQLLT</sequence>
<evidence type="ECO:0000313" key="4">
    <source>
        <dbReference type="Proteomes" id="UP000184267"/>
    </source>
</evidence>
<reference evidence="3 4" key="1">
    <citation type="submission" date="2016-10" db="EMBL/GenBank/DDBJ databases">
        <title>Genome sequence of the basidiomycete white-rot fungus Trametes pubescens.</title>
        <authorList>
            <person name="Makela M.R."/>
            <person name="Granchi Z."/>
            <person name="Peng M."/>
            <person name="De Vries R.P."/>
            <person name="Grigoriev I."/>
            <person name="Riley R."/>
            <person name="Hilden K."/>
        </authorList>
    </citation>
    <scope>NUCLEOTIDE SEQUENCE [LARGE SCALE GENOMIC DNA]</scope>
    <source>
        <strain evidence="3 4">FBCC735</strain>
    </source>
</reference>
<proteinExistence type="predicted"/>
<dbReference type="InterPro" id="IPR010259">
    <property type="entry name" value="S8pro/Inhibitor_I9"/>
</dbReference>